<evidence type="ECO:0000259" key="3">
    <source>
        <dbReference type="SMART" id="SM00062"/>
    </source>
</evidence>
<evidence type="ECO:0000256" key="2">
    <source>
        <dbReference type="SAM" id="SignalP"/>
    </source>
</evidence>
<keyword evidence="5" id="KW-1185">Reference proteome</keyword>
<reference evidence="4" key="2">
    <citation type="journal article" date="2021" name="Syst. Appl. Microbiol.">
        <title>Roseomonas hellenica sp. nov., isolated from roots of wild-growing Alkanna tinctoria.</title>
        <authorList>
            <person name="Rat A."/>
            <person name="Naranjo H.D."/>
            <person name="Lebbe L."/>
            <person name="Cnockaert M."/>
            <person name="Krigas N."/>
            <person name="Grigoriadou K."/>
            <person name="Maloupa E."/>
            <person name="Willems A."/>
        </authorList>
    </citation>
    <scope>NUCLEOTIDE SEQUENCE</scope>
    <source>
        <strain evidence="4">LMG 31228</strain>
    </source>
</reference>
<dbReference type="PANTHER" id="PTHR35936:SF19">
    <property type="entry name" value="AMINO-ACID-BINDING PROTEIN YXEM-RELATED"/>
    <property type="match status" value="1"/>
</dbReference>
<dbReference type="SUPFAM" id="SSF53850">
    <property type="entry name" value="Periplasmic binding protein-like II"/>
    <property type="match status" value="1"/>
</dbReference>
<feature type="domain" description="Solute-binding protein family 3/N-terminal" evidence="3">
    <location>
        <begin position="38"/>
        <end position="263"/>
    </location>
</feature>
<sequence length="264" mass="28926">MHRRTLPAAALAAGGLAIPAQAQVQGGGRLAAVQAAGRIRVGTTGDFNPMSFRDPASREYRGHQIDCAQQLARDMNLRAEFVATDWRTLINGLQADQFDVVMTGTSVSVARAMAAAFTLPWGRTGFIPLVRRRDAAKFPNWEALNARDVTIAATLGTTMEQFVQQALPNAALRRVESPARDWQELLGGRVDAAMTSVIEAAYLTREYPDLVALFRDAPRNPIPMAFLAQQGDAAWLRFLDTWVALRQESGFFAELARKWGLAEA</sequence>
<dbReference type="SMART" id="SM00062">
    <property type="entry name" value="PBPb"/>
    <property type="match status" value="1"/>
</dbReference>
<evidence type="ECO:0000313" key="5">
    <source>
        <dbReference type="Proteomes" id="UP001138709"/>
    </source>
</evidence>
<accession>A0A9X9X6G1</accession>
<feature type="signal peptide" evidence="2">
    <location>
        <begin position="1"/>
        <end position="22"/>
    </location>
</feature>
<dbReference type="RefSeq" id="WP_211844636.1">
    <property type="nucleotide sequence ID" value="NZ_JAAEDL010000001.1"/>
</dbReference>
<dbReference type="AlphaFoldDB" id="A0A9X9X6G1"/>
<evidence type="ECO:0000256" key="1">
    <source>
        <dbReference type="ARBA" id="ARBA00022729"/>
    </source>
</evidence>
<evidence type="ECO:0000313" key="4">
    <source>
        <dbReference type="EMBL" id="MBR0679297.1"/>
    </source>
</evidence>
<gene>
    <name evidence="4" type="ORF">GXW74_02265</name>
</gene>
<reference evidence="4" key="1">
    <citation type="submission" date="2020-01" db="EMBL/GenBank/DDBJ databases">
        <authorList>
            <person name="Rat A."/>
        </authorList>
    </citation>
    <scope>NUCLEOTIDE SEQUENCE</scope>
    <source>
        <strain evidence="4">LMG 31228</strain>
    </source>
</reference>
<keyword evidence="1 2" id="KW-0732">Signal</keyword>
<dbReference type="EMBL" id="JAAEDL010000001">
    <property type="protein sequence ID" value="MBR0679297.1"/>
    <property type="molecule type" value="Genomic_DNA"/>
</dbReference>
<dbReference type="Proteomes" id="UP001138709">
    <property type="component" value="Unassembled WGS sequence"/>
</dbReference>
<dbReference type="PANTHER" id="PTHR35936">
    <property type="entry name" value="MEMBRANE-BOUND LYTIC MUREIN TRANSGLYCOSYLASE F"/>
    <property type="match status" value="1"/>
</dbReference>
<protein>
    <submittedName>
        <fullName evidence="4">Transporter substrate-binding domain-containing protein</fullName>
    </submittedName>
</protein>
<dbReference type="Pfam" id="PF00497">
    <property type="entry name" value="SBP_bac_3"/>
    <property type="match status" value="1"/>
</dbReference>
<dbReference type="InterPro" id="IPR001638">
    <property type="entry name" value="Solute-binding_3/MltF_N"/>
</dbReference>
<comment type="caution">
    <text evidence="4">The sequence shown here is derived from an EMBL/GenBank/DDBJ whole genome shotgun (WGS) entry which is preliminary data.</text>
</comment>
<dbReference type="Gene3D" id="3.40.190.10">
    <property type="entry name" value="Periplasmic binding protein-like II"/>
    <property type="match status" value="2"/>
</dbReference>
<name>A0A9X9X6G1_9PROT</name>
<feature type="chain" id="PRO_5040877740" evidence="2">
    <location>
        <begin position="23"/>
        <end position="264"/>
    </location>
</feature>
<proteinExistence type="predicted"/>
<organism evidence="4 5">
    <name type="scientific">Neoroseomonas eburnea</name>
    <dbReference type="NCBI Taxonomy" id="1346889"/>
    <lineage>
        <taxon>Bacteria</taxon>
        <taxon>Pseudomonadati</taxon>
        <taxon>Pseudomonadota</taxon>
        <taxon>Alphaproteobacteria</taxon>
        <taxon>Acetobacterales</taxon>
        <taxon>Acetobacteraceae</taxon>
        <taxon>Neoroseomonas</taxon>
    </lineage>
</organism>